<evidence type="ECO:0000313" key="11">
    <source>
        <dbReference type="Proteomes" id="UP000655830"/>
    </source>
</evidence>
<name>A0A926EHN8_9FIRM</name>
<dbReference type="GO" id="GO:0003677">
    <property type="term" value="F:DNA binding"/>
    <property type="evidence" value="ECO:0007669"/>
    <property type="project" value="UniProtKB-KW"/>
</dbReference>
<keyword evidence="11" id="KW-1185">Reference proteome</keyword>
<comment type="caution">
    <text evidence="10">The sequence shown here is derived from an EMBL/GenBank/DDBJ whole genome shotgun (WGS) entry which is preliminary data.</text>
</comment>
<evidence type="ECO:0000256" key="2">
    <source>
        <dbReference type="ARBA" id="ARBA00022763"/>
    </source>
</evidence>
<dbReference type="GO" id="GO:0016787">
    <property type="term" value="F:hydrolase activity"/>
    <property type="evidence" value="ECO:0007669"/>
    <property type="project" value="UniProtKB-KW"/>
</dbReference>
<evidence type="ECO:0000256" key="6">
    <source>
        <dbReference type="ARBA" id="ARBA00023125"/>
    </source>
</evidence>
<keyword evidence="1" id="KW-0547">Nucleotide-binding</keyword>
<keyword evidence="7" id="KW-0234">DNA repair</keyword>
<evidence type="ECO:0000259" key="9">
    <source>
        <dbReference type="Pfam" id="PF12705"/>
    </source>
</evidence>
<feature type="region of interest" description="Disordered" evidence="8">
    <location>
        <begin position="487"/>
        <end position="517"/>
    </location>
</feature>
<dbReference type="GO" id="GO:0004386">
    <property type="term" value="F:helicase activity"/>
    <property type="evidence" value="ECO:0007669"/>
    <property type="project" value="UniProtKB-KW"/>
</dbReference>
<evidence type="ECO:0000256" key="4">
    <source>
        <dbReference type="ARBA" id="ARBA00022806"/>
    </source>
</evidence>
<keyword evidence="6" id="KW-0238">DNA-binding</keyword>
<sequence>MKQFSYSKVDCFKRCPFQFGLRYLEKVKTLPNQDANNALYLGVAIHTGLEENSIKQAIRSYFSNYYCVNDLHHNEVIKLENMLGKTLKLLEKINQDGELVHEYEINTYNYKGYVDLIVQKDNGLIDIYDYKYSNNVDSYMKSSQLHVYKYYLEQLGYKVDKMYYLFIPKTQIRQKKNESLLEFRQRLKEILKDKEPFIQEVIYDPNKVIDFTNGVIDIFQAESFEKKPTDLCSWCEYYNYCQKGDTTDMLPQAIRREKQTSNRKRIWCYAPPFSGKTTTFDACESPLMLNTDGNINEVTAPYLSIKDQVEMVGRVKKTTLAWDYFKDIVDELEKGQHEFKTLIIDLIEDIYEHCRIWGCQKLGLDHESDQATKAYDYVRSEFLRTMRRLMNLDIETIVLLSHMDISKNIFKANGDNITRIAPSINEKVANKLAGMVDFVTRIEIERDSRYFAFKTDDVTFGGGRLKNVTVDKIPLSWDALCGLYESPAPKKKPVTDEPTQANESNEQTRTRRTRTGE</sequence>
<dbReference type="InterPro" id="IPR038726">
    <property type="entry name" value="PDDEXK_AddAB-type"/>
</dbReference>
<dbReference type="GO" id="GO:0005524">
    <property type="term" value="F:ATP binding"/>
    <property type="evidence" value="ECO:0007669"/>
    <property type="project" value="UniProtKB-KW"/>
</dbReference>
<evidence type="ECO:0000256" key="7">
    <source>
        <dbReference type="ARBA" id="ARBA00023204"/>
    </source>
</evidence>
<protein>
    <submittedName>
        <fullName evidence="10">AAA family ATPase</fullName>
    </submittedName>
</protein>
<organism evidence="10 11">
    <name type="scientific">Zhenhengia yiwuensis</name>
    <dbReference type="NCBI Taxonomy" id="2763666"/>
    <lineage>
        <taxon>Bacteria</taxon>
        <taxon>Bacillati</taxon>
        <taxon>Bacillota</taxon>
        <taxon>Clostridia</taxon>
        <taxon>Lachnospirales</taxon>
        <taxon>Lachnospiraceae</taxon>
        <taxon>Zhenhengia</taxon>
    </lineage>
</organism>
<dbReference type="Proteomes" id="UP000655830">
    <property type="component" value="Unassembled WGS sequence"/>
</dbReference>
<gene>
    <name evidence="10" type="ORF">H8718_06365</name>
</gene>
<dbReference type="InterPro" id="IPR011604">
    <property type="entry name" value="PDDEXK-like_dom_sf"/>
</dbReference>
<dbReference type="Pfam" id="PF12705">
    <property type="entry name" value="PDDEXK_1"/>
    <property type="match status" value="1"/>
</dbReference>
<dbReference type="GO" id="GO:0006281">
    <property type="term" value="P:DNA repair"/>
    <property type="evidence" value="ECO:0007669"/>
    <property type="project" value="UniProtKB-KW"/>
</dbReference>
<feature type="domain" description="PD-(D/E)XK endonuclease-like" evidence="9">
    <location>
        <begin position="3"/>
        <end position="242"/>
    </location>
</feature>
<dbReference type="Pfam" id="PF13479">
    <property type="entry name" value="AAA_24"/>
    <property type="match status" value="1"/>
</dbReference>
<keyword evidence="4" id="KW-0347">Helicase</keyword>
<accession>A0A926EHN8</accession>
<evidence type="ECO:0000313" key="10">
    <source>
        <dbReference type="EMBL" id="MBC8579160.1"/>
    </source>
</evidence>
<evidence type="ECO:0000256" key="1">
    <source>
        <dbReference type="ARBA" id="ARBA00022741"/>
    </source>
</evidence>
<proteinExistence type="predicted"/>
<keyword evidence="3" id="KW-0378">Hydrolase</keyword>
<dbReference type="AlphaFoldDB" id="A0A926EHN8"/>
<dbReference type="RefSeq" id="WP_249332314.1">
    <property type="nucleotide sequence ID" value="NZ_JACRSY010000008.1"/>
</dbReference>
<keyword evidence="2" id="KW-0227">DNA damage</keyword>
<evidence type="ECO:0000256" key="5">
    <source>
        <dbReference type="ARBA" id="ARBA00022840"/>
    </source>
</evidence>
<keyword evidence="5" id="KW-0067">ATP-binding</keyword>
<dbReference type="Gene3D" id="3.90.320.10">
    <property type="match status" value="1"/>
</dbReference>
<reference evidence="10" key="1">
    <citation type="submission" date="2020-08" db="EMBL/GenBank/DDBJ databases">
        <title>Genome public.</title>
        <authorList>
            <person name="Liu C."/>
            <person name="Sun Q."/>
        </authorList>
    </citation>
    <scope>NUCLEOTIDE SEQUENCE</scope>
    <source>
        <strain evidence="10">NSJ-12</strain>
    </source>
</reference>
<feature type="compositionally biased region" description="Basic and acidic residues" evidence="8">
    <location>
        <begin position="506"/>
        <end position="517"/>
    </location>
</feature>
<evidence type="ECO:0000256" key="3">
    <source>
        <dbReference type="ARBA" id="ARBA00022801"/>
    </source>
</evidence>
<dbReference type="EMBL" id="JACRSY010000008">
    <property type="protein sequence ID" value="MBC8579160.1"/>
    <property type="molecule type" value="Genomic_DNA"/>
</dbReference>
<evidence type="ECO:0000256" key="8">
    <source>
        <dbReference type="SAM" id="MobiDB-lite"/>
    </source>
</evidence>